<organism evidence="1 2">
    <name type="scientific">Elysia chlorotica</name>
    <name type="common">Eastern emerald elysia</name>
    <name type="synonym">Sea slug</name>
    <dbReference type="NCBI Taxonomy" id="188477"/>
    <lineage>
        <taxon>Eukaryota</taxon>
        <taxon>Metazoa</taxon>
        <taxon>Spiralia</taxon>
        <taxon>Lophotrochozoa</taxon>
        <taxon>Mollusca</taxon>
        <taxon>Gastropoda</taxon>
        <taxon>Heterobranchia</taxon>
        <taxon>Euthyneura</taxon>
        <taxon>Panpulmonata</taxon>
        <taxon>Sacoglossa</taxon>
        <taxon>Placobranchoidea</taxon>
        <taxon>Plakobranchidae</taxon>
        <taxon>Elysia</taxon>
    </lineage>
</organism>
<dbReference type="Proteomes" id="UP000271974">
    <property type="component" value="Unassembled WGS sequence"/>
</dbReference>
<accession>A0A433U3E2</accession>
<reference evidence="1 2" key="1">
    <citation type="submission" date="2019-01" db="EMBL/GenBank/DDBJ databases">
        <title>A draft genome assembly of the solar-powered sea slug Elysia chlorotica.</title>
        <authorList>
            <person name="Cai H."/>
            <person name="Li Q."/>
            <person name="Fang X."/>
            <person name="Li J."/>
            <person name="Curtis N.E."/>
            <person name="Altenburger A."/>
            <person name="Shibata T."/>
            <person name="Feng M."/>
            <person name="Maeda T."/>
            <person name="Schwartz J.A."/>
            <person name="Shigenobu S."/>
            <person name="Lundholm N."/>
            <person name="Nishiyama T."/>
            <person name="Yang H."/>
            <person name="Hasebe M."/>
            <person name="Li S."/>
            <person name="Pierce S.K."/>
            <person name="Wang J."/>
        </authorList>
    </citation>
    <scope>NUCLEOTIDE SEQUENCE [LARGE SCALE GENOMIC DNA]</scope>
    <source>
        <strain evidence="1">EC2010</strain>
        <tissue evidence="1">Whole organism of an adult</tissue>
    </source>
</reference>
<proteinExistence type="predicted"/>
<protein>
    <submittedName>
        <fullName evidence="1">Uncharacterized protein</fullName>
    </submittedName>
</protein>
<keyword evidence="2" id="KW-1185">Reference proteome</keyword>
<gene>
    <name evidence="1" type="ORF">EGW08_003926</name>
</gene>
<feature type="non-terminal residue" evidence="1">
    <location>
        <position position="1"/>
    </location>
</feature>
<comment type="caution">
    <text evidence="1">The sequence shown here is derived from an EMBL/GenBank/DDBJ whole genome shotgun (WGS) entry which is preliminary data.</text>
</comment>
<evidence type="ECO:0000313" key="1">
    <source>
        <dbReference type="EMBL" id="RUS88288.1"/>
    </source>
</evidence>
<evidence type="ECO:0000313" key="2">
    <source>
        <dbReference type="Proteomes" id="UP000271974"/>
    </source>
</evidence>
<dbReference type="AlphaFoldDB" id="A0A433U3E2"/>
<name>A0A433U3E2_ELYCH</name>
<dbReference type="EMBL" id="RQTK01000087">
    <property type="protein sequence ID" value="RUS88288.1"/>
    <property type="molecule type" value="Genomic_DNA"/>
</dbReference>
<sequence>ARSYCWGPGSAVIPLSRSERLPGQQVPAYSSFRWRSSLRKTQSAMKMPPLTMTVKQTMQTTMRTFWSAMTSSPLWAAAACSMRYKVRFSQRGGEPWSEAFTVMKNVPRSARPISLLATISPLNFPMRKARRRRWRRRCCRR</sequence>